<dbReference type="Proteomes" id="UP001583186">
    <property type="component" value="Unassembled WGS sequence"/>
</dbReference>
<dbReference type="CDD" id="cd12148">
    <property type="entry name" value="fungal_TF_MHR"/>
    <property type="match status" value="1"/>
</dbReference>
<keyword evidence="3" id="KW-0862">Zinc</keyword>
<dbReference type="PANTHER" id="PTHR31313">
    <property type="entry name" value="TY1 ENHANCER ACTIVATOR"/>
    <property type="match status" value="1"/>
</dbReference>
<protein>
    <recommendedName>
        <fullName evidence="9">Zn(2)-C6 fungal-type domain-containing protein</fullName>
    </recommendedName>
</protein>
<evidence type="ECO:0000256" key="2">
    <source>
        <dbReference type="ARBA" id="ARBA00022723"/>
    </source>
</evidence>
<dbReference type="PROSITE" id="PS50048">
    <property type="entry name" value="ZN2_CY6_FUNGAL_2"/>
    <property type="match status" value="1"/>
</dbReference>
<organism evidence="10 11">
    <name type="scientific">Sporothrix stenoceras</name>
    <dbReference type="NCBI Taxonomy" id="5173"/>
    <lineage>
        <taxon>Eukaryota</taxon>
        <taxon>Fungi</taxon>
        <taxon>Dikarya</taxon>
        <taxon>Ascomycota</taxon>
        <taxon>Pezizomycotina</taxon>
        <taxon>Sordariomycetes</taxon>
        <taxon>Sordariomycetidae</taxon>
        <taxon>Ophiostomatales</taxon>
        <taxon>Ophiostomataceae</taxon>
        <taxon>Sporothrix</taxon>
    </lineage>
</organism>
<evidence type="ECO:0000256" key="3">
    <source>
        <dbReference type="ARBA" id="ARBA00022833"/>
    </source>
</evidence>
<evidence type="ECO:0000313" key="10">
    <source>
        <dbReference type="EMBL" id="KAL1891083.1"/>
    </source>
</evidence>
<dbReference type="Pfam" id="PF00172">
    <property type="entry name" value="Zn_clus"/>
    <property type="match status" value="1"/>
</dbReference>
<name>A0ABR3YRU8_9PEZI</name>
<keyword evidence="6" id="KW-0804">Transcription</keyword>
<evidence type="ECO:0000313" key="11">
    <source>
        <dbReference type="Proteomes" id="UP001583186"/>
    </source>
</evidence>
<evidence type="ECO:0000256" key="4">
    <source>
        <dbReference type="ARBA" id="ARBA00023015"/>
    </source>
</evidence>
<sequence length="923" mass="102239">MESSPKPETKRKHVTTACVLCRESKIKCNGATPACSSCLNKGKECRYEAREDRRKLSLRIAVELLNNRVQQLSEFIQDHGLELPSMPPDDDKTLAGIFHPLQLPRAPFPTATTEKTADSDVSSAGRPKRRTTERTEPIVNVATSASNTTAQKNHDDTASTTAATTSPCIVATTTVSATVSSIPAASTGGLLELANVAGNMDGGPSANIQVPNQMQPPAEVAVPVPVAGNNGAGWEWSMPPDTMQHESMMQPPPFGGDMAMATSTPPMHQQQQPQQHHYQHQHQSQLPMGIPDRPPMDMVEDPGSTKSVNELVDQLSDRVGTLHIRPGGHIRFYGSTSNFNLLESPASDVAMNVHRTIRNDGPEHLDRLGLNKKVPPEVEDHLVELYFTWQDPSFHVVDRTVYEEAKVAWRERKEDTSYYSEALRNAICALGAAFDARHHPAFVTFPRSLADFFADRAKALLEIELDSPCVATIQTCVLLSSHDIGCGRDARGWLFSGMAMRLSFNLALHHDLKPYISKGVVTAAEAEVRRTVFWAACIVDHVWSFYLGQPFRMSLEGVTLEKPSGKARTEAAPTQYCPPNKDINSNSAMTPTFSGMNEHIEDVCRFQVLLFELMSPLSDALCGGDNMSKSMLLDTNYQIFAKLNQWKESLPIELRVDLTNRETAYLPHVLLLHMQYYQSVIYAHRPWMSKSYMPPHMAAQGPDVDHARKMCMEAACAIAQLLRRYEERYTLRRINIQAVAITFSAALLLVFAAVSHYQSMREDEILADLSACFRALDELAPSWDTAKRARDFLIRLQRHWERQARASLTSTSFNDETGSLNGLNNGSMDVSMTSDFSSASTARKRPRKSMRAGNGDDNDPAMWFRAETASSLGGEYWGSSSNSTAVDFDVELDFDLMLATSMEGMPGNWGNVFSVQSSNAMLS</sequence>
<keyword evidence="2" id="KW-0479">Metal-binding</keyword>
<gene>
    <name evidence="10" type="ORF">Sste5346_007908</name>
</gene>
<dbReference type="Gene3D" id="4.10.240.10">
    <property type="entry name" value="Zn(2)-C6 fungal-type DNA-binding domain"/>
    <property type="match status" value="1"/>
</dbReference>
<dbReference type="SMART" id="SM00906">
    <property type="entry name" value="Fungal_trans"/>
    <property type="match status" value="1"/>
</dbReference>
<keyword evidence="11" id="KW-1185">Reference proteome</keyword>
<keyword evidence="5" id="KW-0238">DNA-binding</keyword>
<comment type="caution">
    <text evidence="10">The sequence shown here is derived from an EMBL/GenBank/DDBJ whole genome shotgun (WGS) entry which is preliminary data.</text>
</comment>
<evidence type="ECO:0000259" key="9">
    <source>
        <dbReference type="PROSITE" id="PS50048"/>
    </source>
</evidence>
<feature type="compositionally biased region" description="Polar residues" evidence="8">
    <location>
        <begin position="110"/>
        <end position="122"/>
    </location>
</feature>
<accession>A0ABR3YRU8</accession>
<evidence type="ECO:0000256" key="8">
    <source>
        <dbReference type="SAM" id="MobiDB-lite"/>
    </source>
</evidence>
<dbReference type="InterPro" id="IPR007219">
    <property type="entry name" value="XnlR_reg_dom"/>
</dbReference>
<evidence type="ECO:0000256" key="1">
    <source>
        <dbReference type="ARBA" id="ARBA00004123"/>
    </source>
</evidence>
<keyword evidence="4" id="KW-0805">Transcription regulation</keyword>
<proteinExistence type="predicted"/>
<dbReference type="InterPro" id="IPR051615">
    <property type="entry name" value="Transcr_Regulatory_Elem"/>
</dbReference>
<feature type="region of interest" description="Disordered" evidence="8">
    <location>
        <begin position="824"/>
        <end position="860"/>
    </location>
</feature>
<keyword evidence="7" id="KW-0539">Nucleus</keyword>
<feature type="region of interest" description="Disordered" evidence="8">
    <location>
        <begin position="264"/>
        <end position="286"/>
    </location>
</feature>
<dbReference type="Pfam" id="PF04082">
    <property type="entry name" value="Fungal_trans"/>
    <property type="match status" value="1"/>
</dbReference>
<dbReference type="PANTHER" id="PTHR31313:SF77">
    <property type="entry name" value="ZN(II)2CYS6 TRANSCRIPTION FACTOR (EUROFUNG)"/>
    <property type="match status" value="1"/>
</dbReference>
<feature type="compositionally biased region" description="Polar residues" evidence="8">
    <location>
        <begin position="824"/>
        <end position="841"/>
    </location>
</feature>
<dbReference type="PROSITE" id="PS00463">
    <property type="entry name" value="ZN2_CY6_FUNGAL_1"/>
    <property type="match status" value="1"/>
</dbReference>
<comment type="subcellular location">
    <subcellularLocation>
        <location evidence="1">Nucleus</location>
    </subcellularLocation>
</comment>
<feature type="domain" description="Zn(2)-C6 fungal-type" evidence="9">
    <location>
        <begin position="17"/>
        <end position="47"/>
    </location>
</feature>
<feature type="compositionally biased region" description="Low complexity" evidence="8">
    <location>
        <begin position="268"/>
        <end position="285"/>
    </location>
</feature>
<dbReference type="EMBL" id="JAWCUI010000056">
    <property type="protein sequence ID" value="KAL1891083.1"/>
    <property type="molecule type" value="Genomic_DNA"/>
</dbReference>
<evidence type="ECO:0000256" key="7">
    <source>
        <dbReference type="ARBA" id="ARBA00023242"/>
    </source>
</evidence>
<dbReference type="InterPro" id="IPR036864">
    <property type="entry name" value="Zn2-C6_fun-type_DNA-bd_sf"/>
</dbReference>
<dbReference type="SUPFAM" id="SSF57701">
    <property type="entry name" value="Zn2/Cys6 DNA-binding domain"/>
    <property type="match status" value="1"/>
</dbReference>
<feature type="region of interest" description="Disordered" evidence="8">
    <location>
        <begin position="103"/>
        <end position="136"/>
    </location>
</feature>
<evidence type="ECO:0000256" key="5">
    <source>
        <dbReference type="ARBA" id="ARBA00023125"/>
    </source>
</evidence>
<evidence type="ECO:0000256" key="6">
    <source>
        <dbReference type="ARBA" id="ARBA00023163"/>
    </source>
</evidence>
<reference evidence="10 11" key="1">
    <citation type="journal article" date="2024" name="IMA Fungus">
        <title>IMA Genome - F19 : A genome assembly and annotation guide to empower mycologists, including annotated draft genome sequences of Ceratocystis pirilliformis, Diaporthe australafricana, Fusarium ophioides, Paecilomyces lecythidis, and Sporothrix stenoceras.</title>
        <authorList>
            <person name="Aylward J."/>
            <person name="Wilson A.M."/>
            <person name="Visagie C.M."/>
            <person name="Spraker J."/>
            <person name="Barnes I."/>
            <person name="Buitendag C."/>
            <person name="Ceriani C."/>
            <person name="Del Mar Angel L."/>
            <person name="du Plessis D."/>
            <person name="Fuchs T."/>
            <person name="Gasser K."/>
            <person name="Kramer D."/>
            <person name="Li W."/>
            <person name="Munsamy K."/>
            <person name="Piso A."/>
            <person name="Price J.L."/>
            <person name="Sonnekus B."/>
            <person name="Thomas C."/>
            <person name="van der Nest A."/>
            <person name="van Dijk A."/>
            <person name="van Heerden A."/>
            <person name="van Vuuren N."/>
            <person name="Yilmaz N."/>
            <person name="Duong T.A."/>
            <person name="van der Merwe N.A."/>
            <person name="Wingfield M.J."/>
            <person name="Wingfield B.D."/>
        </authorList>
    </citation>
    <scope>NUCLEOTIDE SEQUENCE [LARGE SCALE GENOMIC DNA]</scope>
    <source>
        <strain evidence="10 11">CMW 5346</strain>
    </source>
</reference>
<dbReference type="CDD" id="cd00067">
    <property type="entry name" value="GAL4"/>
    <property type="match status" value="1"/>
</dbReference>
<dbReference type="SMART" id="SM00066">
    <property type="entry name" value="GAL4"/>
    <property type="match status" value="1"/>
</dbReference>
<dbReference type="InterPro" id="IPR001138">
    <property type="entry name" value="Zn2Cys6_DnaBD"/>
</dbReference>